<dbReference type="GO" id="GO:0033962">
    <property type="term" value="P:P-body assembly"/>
    <property type="evidence" value="ECO:0007669"/>
    <property type="project" value="TreeGrafter"/>
</dbReference>
<evidence type="ECO:0000313" key="9">
    <source>
        <dbReference type="Proteomes" id="UP000078561"/>
    </source>
</evidence>
<feature type="region of interest" description="Disordered" evidence="3">
    <location>
        <begin position="190"/>
        <end position="331"/>
    </location>
</feature>
<name>A0A163K422_ABSGL</name>
<feature type="compositionally biased region" description="Low complexity" evidence="3">
    <location>
        <begin position="297"/>
        <end position="327"/>
    </location>
</feature>
<dbReference type="SMART" id="SM01199">
    <property type="entry name" value="FDF"/>
    <property type="match status" value="1"/>
</dbReference>
<dbReference type="GO" id="GO:0000932">
    <property type="term" value="C:P-body"/>
    <property type="evidence" value="ECO:0007669"/>
    <property type="project" value="TreeGrafter"/>
</dbReference>
<feature type="compositionally biased region" description="Low complexity" evidence="3">
    <location>
        <begin position="248"/>
        <end position="262"/>
    </location>
</feature>
<dbReference type="OMA" id="PPKEEIY"/>
<evidence type="ECO:0000259" key="4">
    <source>
        <dbReference type="PROSITE" id="PS51512"/>
    </source>
</evidence>
<dbReference type="PROSITE" id="PS51536">
    <property type="entry name" value="TFG"/>
    <property type="match status" value="1"/>
</dbReference>
<organism evidence="8">
    <name type="scientific">Absidia glauca</name>
    <name type="common">Pin mould</name>
    <dbReference type="NCBI Taxonomy" id="4829"/>
    <lineage>
        <taxon>Eukaryota</taxon>
        <taxon>Fungi</taxon>
        <taxon>Fungi incertae sedis</taxon>
        <taxon>Mucoromycota</taxon>
        <taxon>Mucoromycotina</taxon>
        <taxon>Mucoromycetes</taxon>
        <taxon>Mucorales</taxon>
        <taxon>Cunninghamellaceae</taxon>
        <taxon>Absidia</taxon>
    </lineage>
</organism>
<feature type="domain" description="Sm" evidence="7">
    <location>
        <begin position="48"/>
        <end position="132"/>
    </location>
</feature>
<dbReference type="Gene3D" id="2.30.30.100">
    <property type="match status" value="1"/>
</dbReference>
<evidence type="ECO:0000256" key="2">
    <source>
        <dbReference type="PROSITE-ProRule" id="PRU00869"/>
    </source>
</evidence>
<dbReference type="Proteomes" id="UP000078561">
    <property type="component" value="Unassembled WGS sequence"/>
</dbReference>
<sequence length="477" mass="53967">MIGYNDKIIQTPSILIGVPIKKVTQHVLRERLSSRSSFSLPSTFPSSRNTMSGQDYIGSKISLISLSDIRYVGILHSINTNDSTVSLENVRSFGTEGRRGNPEDEVVASDTIFDFVVFRGSDIKDLQVFEAPVKPAAPPPPPPTSRSQGMVDPTLRPSMEGYPPPPPPMNPYMMPPYPPQAHQAMYWQAPMYPGQQPPPPMQHSTASQQQQQQHQMPPTTSLPPQSTPVQTPTPAKDITPNEQPTISQQTVNEEQQHQQLDQQEIDGAAVENLAKQVSELDVDTKETEEPMLPSTPQRQQQANSRNARQNNNTSYRQNNNSNQRNQNGKQRITIPQTDFDFESSNAKFSKNELLKELMKGSDEEETSPIEQPHQEEQVIIPPPNDEDFYNRSKSFFDNISCESKERQAQDGMVDRRGKFHEERKLNVETFGQASVDQSRFRNFRGRGRGRGGYYRGNRNRNNNYGGYRSQQVDPQQQ</sequence>
<feature type="domain" description="TFG box profile" evidence="6">
    <location>
        <begin position="414"/>
        <end position="434"/>
    </location>
</feature>
<feature type="region of interest" description="Disordered" evidence="3">
    <location>
        <begin position="435"/>
        <end position="477"/>
    </location>
</feature>
<dbReference type="PROSITE" id="PS51512">
    <property type="entry name" value="DFDF"/>
    <property type="match status" value="1"/>
</dbReference>
<accession>A0A163K422</accession>
<feature type="compositionally biased region" description="Low complexity" evidence="3">
    <location>
        <begin position="455"/>
        <end position="468"/>
    </location>
</feature>
<dbReference type="InterPro" id="IPR025761">
    <property type="entry name" value="FFD_box"/>
</dbReference>
<keyword evidence="9" id="KW-1185">Reference proteome</keyword>
<evidence type="ECO:0000259" key="7">
    <source>
        <dbReference type="PROSITE" id="PS52002"/>
    </source>
</evidence>
<feature type="region of interest" description="Disordered" evidence="3">
    <location>
        <begin position="132"/>
        <end position="166"/>
    </location>
</feature>
<dbReference type="PROSITE" id="PS52002">
    <property type="entry name" value="SM"/>
    <property type="match status" value="1"/>
</dbReference>
<dbReference type="InterPro" id="IPR047575">
    <property type="entry name" value="Sm"/>
</dbReference>
<dbReference type="PROSITE" id="PS51513">
    <property type="entry name" value="FFD"/>
    <property type="match status" value="1"/>
</dbReference>
<dbReference type="Pfam" id="PF09532">
    <property type="entry name" value="FDF"/>
    <property type="match status" value="1"/>
</dbReference>
<gene>
    <name evidence="8" type="primary">ABSGL_11270.1 scaffold 12295</name>
</gene>
<feature type="short sequence motif" description="FFD box" evidence="1">
    <location>
        <begin position="387"/>
        <end position="403"/>
    </location>
</feature>
<dbReference type="InterPro" id="IPR025609">
    <property type="entry name" value="Lsm14-like_N"/>
</dbReference>
<dbReference type="InterPro" id="IPR010920">
    <property type="entry name" value="LSM_dom_sf"/>
</dbReference>
<dbReference type="PANTHER" id="PTHR13586:SF0">
    <property type="entry name" value="TRAILER HITCH, ISOFORM H"/>
    <property type="match status" value="1"/>
</dbReference>
<evidence type="ECO:0008006" key="10">
    <source>
        <dbReference type="Google" id="ProtNLM"/>
    </source>
</evidence>
<feature type="short sequence motif" description="TFG box" evidence="2">
    <location>
        <begin position="414"/>
        <end position="434"/>
    </location>
</feature>
<dbReference type="EMBL" id="LT554468">
    <property type="protein sequence ID" value="SAM05395.1"/>
    <property type="molecule type" value="Genomic_DNA"/>
</dbReference>
<dbReference type="InterPro" id="IPR025768">
    <property type="entry name" value="TFG_box"/>
</dbReference>
<evidence type="ECO:0000256" key="3">
    <source>
        <dbReference type="SAM" id="MobiDB-lite"/>
    </source>
</evidence>
<dbReference type="CDD" id="cd01736">
    <property type="entry name" value="LSm14_N"/>
    <property type="match status" value="1"/>
</dbReference>
<dbReference type="SMART" id="SM01271">
    <property type="entry name" value="LSM14"/>
    <property type="match status" value="1"/>
</dbReference>
<reference evidence="8" key="1">
    <citation type="submission" date="2016-04" db="EMBL/GenBank/DDBJ databases">
        <authorList>
            <person name="Evans L.H."/>
            <person name="Alamgir A."/>
            <person name="Owens N."/>
            <person name="Weber N.D."/>
            <person name="Virtaneva K."/>
            <person name="Barbian K."/>
            <person name="Babar A."/>
            <person name="Rosenke K."/>
        </authorList>
    </citation>
    <scope>NUCLEOTIDE SEQUENCE [LARGE SCALE GENOMIC DNA]</scope>
    <source>
        <strain evidence="8">CBS 101.48</strain>
    </source>
</reference>
<dbReference type="InParanoid" id="A0A163K422"/>
<dbReference type="GO" id="GO:0003729">
    <property type="term" value="F:mRNA binding"/>
    <property type="evidence" value="ECO:0007669"/>
    <property type="project" value="TreeGrafter"/>
</dbReference>
<dbReference type="Pfam" id="PF12701">
    <property type="entry name" value="LSM14"/>
    <property type="match status" value="1"/>
</dbReference>
<evidence type="ECO:0000313" key="8">
    <source>
        <dbReference type="EMBL" id="SAM05395.1"/>
    </source>
</evidence>
<evidence type="ECO:0000259" key="5">
    <source>
        <dbReference type="PROSITE" id="PS51513"/>
    </source>
</evidence>
<feature type="domain" description="DFDF" evidence="4">
    <location>
        <begin position="327"/>
        <end position="363"/>
    </location>
</feature>
<dbReference type="AlphaFoldDB" id="A0A163K422"/>
<proteinExistence type="predicted"/>
<feature type="domain" description="FFD box profile" evidence="5">
    <location>
        <begin position="387"/>
        <end position="403"/>
    </location>
</feature>
<evidence type="ECO:0000256" key="1">
    <source>
        <dbReference type="PROSITE-ProRule" id="PRU00846"/>
    </source>
</evidence>
<dbReference type="SUPFAM" id="SSF50182">
    <property type="entry name" value="Sm-like ribonucleoproteins"/>
    <property type="match status" value="1"/>
</dbReference>
<feature type="compositionally biased region" description="Low complexity" evidence="3">
    <location>
        <begin position="202"/>
        <end position="234"/>
    </location>
</feature>
<dbReference type="FunCoup" id="A0A163K422">
    <property type="interactions" value="306"/>
</dbReference>
<dbReference type="PANTHER" id="PTHR13586">
    <property type="entry name" value="SCD6 PROTEIN-RELATED"/>
    <property type="match status" value="1"/>
</dbReference>
<evidence type="ECO:0000259" key="6">
    <source>
        <dbReference type="PROSITE" id="PS51536"/>
    </source>
</evidence>
<dbReference type="OrthoDB" id="21539at2759"/>
<dbReference type="GO" id="GO:0034063">
    <property type="term" value="P:stress granule assembly"/>
    <property type="evidence" value="ECO:0007669"/>
    <property type="project" value="TreeGrafter"/>
</dbReference>
<dbReference type="InterPro" id="IPR025762">
    <property type="entry name" value="DFDF"/>
</dbReference>
<dbReference type="STRING" id="4829.A0A163K422"/>
<protein>
    <recommendedName>
        <fullName evidence="10">FFD box profile domain-containing protein</fullName>
    </recommendedName>
</protein>
<dbReference type="InterPro" id="IPR019050">
    <property type="entry name" value="FDF_dom"/>
</dbReference>
<feature type="compositionally biased region" description="Pro residues" evidence="3">
    <location>
        <begin position="135"/>
        <end position="144"/>
    </location>
</feature>